<dbReference type="RefSeq" id="WP_075085514.1">
    <property type="nucleotide sequence ID" value="NZ_CP042912.1"/>
</dbReference>
<sequence length="444" mass="49384">MADIQAFRGLRYDLSKVGSLSDVVAPPYDVISVEQRSSLEARNPHNIVRLILPGDEDLREGESVYGLAANELKAWCRDRILRPDPVASVYVYHQCFEFEGRQYERRGFLARVKLEPFGEGTIYPHEQTHSKAKEDRYQLMSHCRANLSPIFGIYPDAENRAQEILESAIEDRTPLVATDDGVEHRMWKVTDVDAISSAATVLGGLPVYIADGHHRYETSCRIRDESRRAGESGSADYAMMMFISMHDPGLAVLPTHRLFRGLKAMTSTELTEKIDRAFDVEVVGTGAELCEDVWQSIQIEDQQTTLGLYCAADDTWLLARLSVDGLAMMEKLAPDQSDRWRGLGVSLLHRLLVEELIGEKDLPAPKYVHAIDEVLDGIKNGDSAGRDATGQTGTGAAFELVALVMPASVEDVKQISEQGLRMPAKSTYFFPKLLSGLVINPLDD</sequence>
<dbReference type="PANTHER" id="PTHR36454:SF1">
    <property type="entry name" value="DUF1015 DOMAIN-CONTAINING PROTEIN"/>
    <property type="match status" value="1"/>
</dbReference>
<dbReference type="PIRSF" id="PIRSF033563">
    <property type="entry name" value="UCP033563"/>
    <property type="match status" value="1"/>
</dbReference>
<dbReference type="EMBL" id="CP042912">
    <property type="protein sequence ID" value="QEG21842.1"/>
    <property type="molecule type" value="Genomic_DNA"/>
</dbReference>
<gene>
    <name evidence="1" type="ORF">MFFC18_17020</name>
</gene>
<accession>A0A5B9PA56</accession>
<proteinExistence type="predicted"/>
<dbReference type="AlphaFoldDB" id="A0A5B9PA56"/>
<dbReference type="PANTHER" id="PTHR36454">
    <property type="entry name" value="LMO2823 PROTEIN"/>
    <property type="match status" value="1"/>
</dbReference>
<organism evidence="1 2">
    <name type="scientific">Mariniblastus fucicola</name>
    <dbReference type="NCBI Taxonomy" id="980251"/>
    <lineage>
        <taxon>Bacteria</taxon>
        <taxon>Pseudomonadati</taxon>
        <taxon>Planctomycetota</taxon>
        <taxon>Planctomycetia</taxon>
        <taxon>Pirellulales</taxon>
        <taxon>Pirellulaceae</taxon>
        <taxon>Mariniblastus</taxon>
    </lineage>
</organism>
<evidence type="ECO:0000313" key="1">
    <source>
        <dbReference type="EMBL" id="QEG21842.1"/>
    </source>
</evidence>
<evidence type="ECO:0000313" key="2">
    <source>
        <dbReference type="Proteomes" id="UP000322214"/>
    </source>
</evidence>
<dbReference type="Pfam" id="PF06245">
    <property type="entry name" value="DUF1015"/>
    <property type="match status" value="1"/>
</dbReference>
<protein>
    <recommendedName>
        <fullName evidence="3">DUF1015 domain-containing protein</fullName>
    </recommendedName>
</protein>
<reference evidence="1 2" key="1">
    <citation type="submission" date="2019-08" db="EMBL/GenBank/DDBJ databases">
        <title>Deep-cultivation of Planctomycetes and their phenomic and genomic characterization uncovers novel biology.</title>
        <authorList>
            <person name="Wiegand S."/>
            <person name="Jogler M."/>
            <person name="Boedeker C."/>
            <person name="Pinto D."/>
            <person name="Vollmers J."/>
            <person name="Rivas-Marin E."/>
            <person name="Kohn T."/>
            <person name="Peeters S.H."/>
            <person name="Heuer A."/>
            <person name="Rast P."/>
            <person name="Oberbeckmann S."/>
            <person name="Bunk B."/>
            <person name="Jeske O."/>
            <person name="Meyerdierks A."/>
            <person name="Storesund J.E."/>
            <person name="Kallscheuer N."/>
            <person name="Luecker S."/>
            <person name="Lage O.M."/>
            <person name="Pohl T."/>
            <person name="Merkel B.J."/>
            <person name="Hornburger P."/>
            <person name="Mueller R.-W."/>
            <person name="Bruemmer F."/>
            <person name="Labrenz M."/>
            <person name="Spormann A.M."/>
            <person name="Op den Camp H."/>
            <person name="Overmann J."/>
            <person name="Amann R."/>
            <person name="Jetten M.S.M."/>
            <person name="Mascher T."/>
            <person name="Medema M.H."/>
            <person name="Devos D.P."/>
            <person name="Kaster A.-K."/>
            <person name="Ovreas L."/>
            <person name="Rohde M."/>
            <person name="Galperin M.Y."/>
            <person name="Jogler C."/>
        </authorList>
    </citation>
    <scope>NUCLEOTIDE SEQUENCE [LARGE SCALE GENOMIC DNA]</scope>
    <source>
        <strain evidence="1 2">FC18</strain>
    </source>
</reference>
<keyword evidence="2" id="KW-1185">Reference proteome</keyword>
<name>A0A5B9PA56_9BACT</name>
<dbReference type="Proteomes" id="UP000322214">
    <property type="component" value="Chromosome"/>
</dbReference>
<dbReference type="InterPro" id="IPR008323">
    <property type="entry name" value="UCP033563"/>
</dbReference>
<evidence type="ECO:0008006" key="3">
    <source>
        <dbReference type="Google" id="ProtNLM"/>
    </source>
</evidence>
<dbReference type="KEGG" id="mff:MFFC18_17020"/>
<dbReference type="OrthoDB" id="9781616at2"/>